<dbReference type="SUPFAM" id="SSF52266">
    <property type="entry name" value="SGNH hydrolase"/>
    <property type="match status" value="1"/>
</dbReference>
<keyword evidence="4" id="KW-1185">Reference proteome</keyword>
<feature type="domain" description="SGNH hydrolase-type esterase" evidence="2">
    <location>
        <begin position="26"/>
        <end position="261"/>
    </location>
</feature>
<gene>
    <name evidence="3" type="ORF">IEE83_10055</name>
</gene>
<dbReference type="EMBL" id="JACYGY010000001">
    <property type="protein sequence ID" value="MBE9462225.1"/>
    <property type="molecule type" value="Genomic_DNA"/>
</dbReference>
<evidence type="ECO:0000256" key="1">
    <source>
        <dbReference type="SAM" id="SignalP"/>
    </source>
</evidence>
<evidence type="ECO:0000313" key="4">
    <source>
        <dbReference type="Proteomes" id="UP000634134"/>
    </source>
</evidence>
<dbReference type="PANTHER" id="PTHR30383">
    <property type="entry name" value="THIOESTERASE 1/PROTEASE 1/LYSOPHOSPHOLIPASE L1"/>
    <property type="match status" value="1"/>
</dbReference>
<dbReference type="Gene3D" id="3.40.50.1110">
    <property type="entry name" value="SGNH hydrolase"/>
    <property type="match status" value="1"/>
</dbReference>
<comment type="caution">
    <text evidence="3">The sequence shown here is derived from an EMBL/GenBank/DDBJ whole genome shotgun (WGS) entry which is preliminary data.</text>
</comment>
<dbReference type="InterPro" id="IPR013830">
    <property type="entry name" value="SGNH_hydro"/>
</dbReference>
<reference evidence="4" key="1">
    <citation type="submission" date="2023-07" db="EMBL/GenBank/DDBJ databases">
        <title>Dyadobacter sp. nov 'subterranea' isolated from contaminted grondwater.</title>
        <authorList>
            <person name="Szabo I."/>
            <person name="Al-Omari J."/>
            <person name="Szerdahelyi S.G."/>
            <person name="Rado J."/>
        </authorList>
    </citation>
    <scope>NUCLEOTIDE SEQUENCE [LARGE SCALE GENOMIC DNA]</scope>
    <source>
        <strain evidence="4">UP-52</strain>
    </source>
</reference>
<dbReference type="InterPro" id="IPR036514">
    <property type="entry name" value="SGNH_hydro_sf"/>
</dbReference>
<accession>A0ABR9W9R3</accession>
<dbReference type="Proteomes" id="UP000634134">
    <property type="component" value="Unassembled WGS sequence"/>
</dbReference>
<feature type="signal peptide" evidence="1">
    <location>
        <begin position="1"/>
        <end position="18"/>
    </location>
</feature>
<keyword evidence="3" id="KW-0378">Hydrolase</keyword>
<evidence type="ECO:0000259" key="2">
    <source>
        <dbReference type="Pfam" id="PF13472"/>
    </source>
</evidence>
<dbReference type="RefSeq" id="WP_194120443.1">
    <property type="nucleotide sequence ID" value="NZ_JACYGY010000001.1"/>
</dbReference>
<dbReference type="PANTHER" id="PTHR30383:SF5">
    <property type="entry name" value="SGNH HYDROLASE-TYPE ESTERASE DOMAIN-CONTAINING PROTEIN"/>
    <property type="match status" value="1"/>
</dbReference>
<protein>
    <submittedName>
        <fullName evidence="3">SGNH/GDSL hydrolase family protein</fullName>
    </submittedName>
</protein>
<dbReference type="CDD" id="cd00229">
    <property type="entry name" value="SGNH_hydrolase"/>
    <property type="match status" value="1"/>
</dbReference>
<dbReference type="Pfam" id="PF13472">
    <property type="entry name" value="Lipase_GDSL_2"/>
    <property type="match status" value="1"/>
</dbReference>
<organism evidence="3 4">
    <name type="scientific">Dyadobacter subterraneus</name>
    <dbReference type="NCBI Taxonomy" id="2773304"/>
    <lineage>
        <taxon>Bacteria</taxon>
        <taxon>Pseudomonadati</taxon>
        <taxon>Bacteroidota</taxon>
        <taxon>Cytophagia</taxon>
        <taxon>Cytophagales</taxon>
        <taxon>Spirosomataceae</taxon>
        <taxon>Dyadobacter</taxon>
    </lineage>
</organism>
<name>A0ABR9W9R3_9BACT</name>
<proteinExistence type="predicted"/>
<keyword evidence="1" id="KW-0732">Signal</keyword>
<dbReference type="GO" id="GO:0016787">
    <property type="term" value="F:hydrolase activity"/>
    <property type="evidence" value="ECO:0007669"/>
    <property type="project" value="UniProtKB-KW"/>
</dbReference>
<dbReference type="InterPro" id="IPR051532">
    <property type="entry name" value="Ester_Hydrolysis_Enzymes"/>
</dbReference>
<sequence>MKKFFLLAVLIFLSVASAPRKINWVAIGDSITYLNDHKDETGNRVTKGYMTLITEKHPQIEYINQGHNGWTSINIADKIESLGLVKADVYTIFLGTNDWWQGKTLGSIDDYENNSGTGTVYGAFRVITSKLKSLNKKAKIILITPMQRGDFVYINSAKNNAYGSYRKKNKQDLEEFVNAIVEIGKREKLPVVDLYHDSGITLDNMVNFKRLKDPQTGNYENYGYPAYTAVPFDPEKDEYPYPVEAINMTYDGLHPSDKGYEVIAGMLEKVLF</sequence>
<feature type="chain" id="PRO_5046423385" evidence="1">
    <location>
        <begin position="19"/>
        <end position="272"/>
    </location>
</feature>
<evidence type="ECO:0000313" key="3">
    <source>
        <dbReference type="EMBL" id="MBE9462225.1"/>
    </source>
</evidence>